<dbReference type="Pfam" id="PF10592">
    <property type="entry name" value="AIPR"/>
    <property type="match status" value="1"/>
</dbReference>
<evidence type="ECO:0000313" key="2">
    <source>
        <dbReference type="EMBL" id="MFC0605738.1"/>
    </source>
</evidence>
<keyword evidence="3" id="KW-1185">Reference proteome</keyword>
<dbReference type="RefSeq" id="WP_386065011.1">
    <property type="nucleotide sequence ID" value="NZ_JBHLTQ010000007.1"/>
</dbReference>
<dbReference type="Proteomes" id="UP001589832">
    <property type="component" value="Unassembled WGS sequence"/>
</dbReference>
<dbReference type="EMBL" id="JBHLTQ010000007">
    <property type="protein sequence ID" value="MFC0605738.1"/>
    <property type="molecule type" value="Genomic_DNA"/>
</dbReference>
<evidence type="ECO:0000259" key="1">
    <source>
        <dbReference type="Pfam" id="PF10592"/>
    </source>
</evidence>
<evidence type="ECO:0000313" key="3">
    <source>
        <dbReference type="Proteomes" id="UP001589832"/>
    </source>
</evidence>
<proteinExistence type="predicted"/>
<accession>A0ABV6QBR3</accession>
<organism evidence="2 3">
    <name type="scientific">Winogradskyella pulchriflava</name>
    <dbReference type="NCBI Taxonomy" id="1110688"/>
    <lineage>
        <taxon>Bacteria</taxon>
        <taxon>Pseudomonadati</taxon>
        <taxon>Bacteroidota</taxon>
        <taxon>Flavobacteriia</taxon>
        <taxon>Flavobacteriales</taxon>
        <taxon>Flavobacteriaceae</taxon>
        <taxon>Winogradskyella</taxon>
    </lineage>
</organism>
<comment type="caution">
    <text evidence="2">The sequence shown here is derived from an EMBL/GenBank/DDBJ whole genome shotgun (WGS) entry which is preliminary data.</text>
</comment>
<name>A0ABV6QBR3_9FLAO</name>
<dbReference type="InterPro" id="IPR018891">
    <property type="entry name" value="AIPR_C"/>
</dbReference>
<protein>
    <submittedName>
        <fullName evidence="2">AIPR family protein</fullName>
    </submittedName>
</protein>
<sequence length="611" mass="71171">MNCKLFIDSYLNKISKKFNINLDDAFEVFSISAILDRSFDEVYDNILIKGNEDGGIDGIFFSEDYGNYTMHIFQCKNSKKVGQNQIEKFRNDFREIFFNGNKSNKLHISGLDKSIERFSHIITSGKMIDCKQYFVYNGKYDDSKYASNKMLTDNFHIEDEFEIWDSNDLYKKIRRLVTSLNKRKQINFVFKPENSNITSKKDNQGLISFSIYQVKAAIFRIPAKQLCELLDLEKSKNDTFEKIFAENIRGFLGKKNLTNEKILETINSDKNVYFPFLNNGITIICNEFTLPYNPQLGTYNLPTKNPVIVNGLQTTYILYQEYLKDENILDDVYITIRLYETEDPELVELITDATNTQSAIGFRDKISNKKFNIYAKELFENKGIGYITKRGEVFVNNSDTLTKTIHNTSLIPLWYSAFYESPHIALSAPKLMYKEVFQATNKSEHQLYEILKGDIDSPFYSQLFFVYSLIEIFKSEYRKSQDSVDSEFSTKFDNLLNVGEEYIVYLLYKLIDDELEGDFKLVTNEVINNAIYELVEIVSKTNYEPSKFSNKGAFINSIINTHNLSGNIRELQTHFRTTENYLELFDGYINQSEIVEKIKKTKVNLDNIEIN</sequence>
<gene>
    <name evidence="2" type="ORF">ACFFGA_14300</name>
</gene>
<feature type="domain" description="Abortive phage infection protein C-terminal" evidence="1">
    <location>
        <begin position="244"/>
        <end position="538"/>
    </location>
</feature>
<reference evidence="2 3" key="1">
    <citation type="submission" date="2024-09" db="EMBL/GenBank/DDBJ databases">
        <authorList>
            <person name="Sun Q."/>
            <person name="Mori K."/>
        </authorList>
    </citation>
    <scope>NUCLEOTIDE SEQUENCE [LARGE SCALE GENOMIC DNA]</scope>
    <source>
        <strain evidence="2 3">NCAIM B.02481</strain>
    </source>
</reference>